<dbReference type="OrthoDB" id="7559360at2"/>
<dbReference type="InterPro" id="IPR009078">
    <property type="entry name" value="Ferritin-like_SF"/>
</dbReference>
<organism evidence="9 10">
    <name type="scientific">Aliikangiella marina</name>
    <dbReference type="NCBI Taxonomy" id="1712262"/>
    <lineage>
        <taxon>Bacteria</taxon>
        <taxon>Pseudomonadati</taxon>
        <taxon>Pseudomonadota</taxon>
        <taxon>Gammaproteobacteria</taxon>
        <taxon>Oceanospirillales</taxon>
        <taxon>Pleioneaceae</taxon>
        <taxon>Aliikangiella</taxon>
    </lineage>
</organism>
<evidence type="ECO:0000256" key="8">
    <source>
        <dbReference type="SAM" id="Phobius"/>
    </source>
</evidence>
<evidence type="ECO:0000256" key="7">
    <source>
        <dbReference type="ARBA" id="ARBA00023136"/>
    </source>
</evidence>
<dbReference type="AlphaFoldDB" id="A0A545T508"/>
<evidence type="ECO:0000256" key="6">
    <source>
        <dbReference type="ARBA" id="ARBA00023033"/>
    </source>
</evidence>
<reference evidence="9 10" key="1">
    <citation type="submission" date="2019-06" db="EMBL/GenBank/DDBJ databases">
        <title>Draft genome of Aliikangiella marina GYP-15.</title>
        <authorList>
            <person name="Wang G."/>
        </authorList>
    </citation>
    <scope>NUCLEOTIDE SEQUENCE [LARGE SCALE GENOMIC DNA]</scope>
    <source>
        <strain evidence="9 10">GYP-15</strain>
    </source>
</reference>
<dbReference type="InterPro" id="IPR011566">
    <property type="entry name" value="Ubq_synth_Coq7"/>
</dbReference>
<keyword evidence="4" id="KW-0560">Oxidoreductase</keyword>
<comment type="pathway">
    <text evidence="1">Cofactor biosynthesis; ubiquinone biosynthesis.</text>
</comment>
<evidence type="ECO:0000313" key="9">
    <source>
        <dbReference type="EMBL" id="TQV72304.1"/>
    </source>
</evidence>
<gene>
    <name evidence="9" type="ORF">FLL45_18985</name>
</gene>
<keyword evidence="10" id="KW-1185">Reference proteome</keyword>
<keyword evidence="3" id="KW-0479">Metal-binding</keyword>
<dbReference type="GO" id="GO:0046872">
    <property type="term" value="F:metal ion binding"/>
    <property type="evidence" value="ECO:0007669"/>
    <property type="project" value="UniProtKB-KW"/>
</dbReference>
<evidence type="ECO:0000256" key="5">
    <source>
        <dbReference type="ARBA" id="ARBA00023004"/>
    </source>
</evidence>
<evidence type="ECO:0000256" key="1">
    <source>
        <dbReference type="ARBA" id="ARBA00004749"/>
    </source>
</evidence>
<dbReference type="Pfam" id="PF03232">
    <property type="entry name" value="COQ7"/>
    <property type="match status" value="1"/>
</dbReference>
<feature type="transmembrane region" description="Helical" evidence="8">
    <location>
        <begin position="78"/>
        <end position="97"/>
    </location>
</feature>
<dbReference type="Proteomes" id="UP000317839">
    <property type="component" value="Unassembled WGS sequence"/>
</dbReference>
<keyword evidence="5" id="KW-0408">Iron</keyword>
<keyword evidence="7 8" id="KW-0472">Membrane</keyword>
<evidence type="ECO:0000256" key="4">
    <source>
        <dbReference type="ARBA" id="ARBA00023002"/>
    </source>
</evidence>
<dbReference type="GO" id="GO:0008682">
    <property type="term" value="F:3-demethoxyubiquinol 3-hydroxylase activity"/>
    <property type="evidence" value="ECO:0007669"/>
    <property type="project" value="TreeGrafter"/>
</dbReference>
<keyword evidence="2" id="KW-0831">Ubiquinone biosynthesis</keyword>
<dbReference type="SUPFAM" id="SSF47240">
    <property type="entry name" value="Ferritin-like"/>
    <property type="match status" value="1"/>
</dbReference>
<evidence type="ECO:0000256" key="3">
    <source>
        <dbReference type="ARBA" id="ARBA00022723"/>
    </source>
</evidence>
<name>A0A545T508_9GAMM</name>
<protein>
    <submittedName>
        <fullName evidence="9">Demethoxyubiquinone hydroxylase family protein</fullName>
    </submittedName>
</protein>
<dbReference type="CDD" id="cd01042">
    <property type="entry name" value="DMQH"/>
    <property type="match status" value="1"/>
</dbReference>
<dbReference type="EMBL" id="VIKR01000005">
    <property type="protein sequence ID" value="TQV72304.1"/>
    <property type="molecule type" value="Genomic_DNA"/>
</dbReference>
<keyword evidence="9" id="KW-0830">Ubiquinone</keyword>
<dbReference type="PANTHER" id="PTHR11237:SF4">
    <property type="entry name" value="5-DEMETHOXYUBIQUINONE HYDROXYLASE, MITOCHONDRIAL"/>
    <property type="match status" value="1"/>
</dbReference>
<comment type="caution">
    <text evidence="9">The sequence shown here is derived from an EMBL/GenBank/DDBJ whole genome shotgun (WGS) entry which is preliminary data.</text>
</comment>
<dbReference type="PANTHER" id="PTHR11237">
    <property type="entry name" value="COENZYME Q10 BIOSYNTHESIS PROTEIN 7"/>
    <property type="match status" value="1"/>
</dbReference>
<dbReference type="RefSeq" id="WP_142943634.1">
    <property type="nucleotide sequence ID" value="NZ_VIKR01000005.1"/>
</dbReference>
<dbReference type="GO" id="GO:0006744">
    <property type="term" value="P:ubiquinone biosynthetic process"/>
    <property type="evidence" value="ECO:0007669"/>
    <property type="project" value="UniProtKB-KW"/>
</dbReference>
<proteinExistence type="predicted"/>
<evidence type="ECO:0000313" key="10">
    <source>
        <dbReference type="Proteomes" id="UP000317839"/>
    </source>
</evidence>
<sequence length="184" mass="20805">MRKSTASTATHWQQIPSVIQNELRSSHAGELGAVWIYRGILLASQFNQVRAFARQHLATEKTHLALFEESIHLYRGSLLLPVWIVAGFLTGFIPALFGRKAVFKTIETVESFVEKHYQHQIQLLSQFPHLRALQGMLEFCQQDEIAHKQEASELAQESSGLILSTWCWLVSHGSKIAVSIAKRV</sequence>
<keyword evidence="8" id="KW-0812">Transmembrane</keyword>
<evidence type="ECO:0000256" key="2">
    <source>
        <dbReference type="ARBA" id="ARBA00022688"/>
    </source>
</evidence>
<accession>A0A545T508</accession>
<keyword evidence="6" id="KW-0503">Monooxygenase</keyword>
<keyword evidence="8" id="KW-1133">Transmembrane helix</keyword>